<evidence type="ECO:0000256" key="2">
    <source>
        <dbReference type="ARBA" id="ARBA00005011"/>
    </source>
</evidence>
<dbReference type="InterPro" id="IPR004839">
    <property type="entry name" value="Aminotransferase_I/II_large"/>
</dbReference>
<evidence type="ECO:0000256" key="4">
    <source>
        <dbReference type="ARBA" id="ARBA00022576"/>
    </source>
</evidence>
<dbReference type="SUPFAM" id="SSF53383">
    <property type="entry name" value="PLP-dependent transferases"/>
    <property type="match status" value="1"/>
</dbReference>
<dbReference type="NCBIfam" id="TIGR01141">
    <property type="entry name" value="hisC"/>
    <property type="match status" value="1"/>
</dbReference>
<dbReference type="Proteomes" id="UP000019243">
    <property type="component" value="Unassembled WGS sequence"/>
</dbReference>
<evidence type="ECO:0000256" key="9">
    <source>
        <dbReference type="HAMAP-Rule" id="MF_01023"/>
    </source>
</evidence>
<dbReference type="EC" id="2.6.1.9" evidence="9"/>
<evidence type="ECO:0000256" key="1">
    <source>
        <dbReference type="ARBA" id="ARBA00001933"/>
    </source>
</evidence>
<dbReference type="UniPathway" id="UPA00031">
    <property type="reaction ID" value="UER00012"/>
</dbReference>
<evidence type="ECO:0000256" key="3">
    <source>
        <dbReference type="ARBA" id="ARBA00011738"/>
    </source>
</evidence>
<dbReference type="InterPro" id="IPR015424">
    <property type="entry name" value="PyrdxlP-dep_Trfase"/>
</dbReference>
<dbReference type="GO" id="GO:0004400">
    <property type="term" value="F:histidinol-phosphate transaminase activity"/>
    <property type="evidence" value="ECO:0007669"/>
    <property type="project" value="UniProtKB-UniRule"/>
</dbReference>
<dbReference type="Gene3D" id="3.90.1150.10">
    <property type="entry name" value="Aspartate Aminotransferase, domain 1"/>
    <property type="match status" value="1"/>
</dbReference>
<evidence type="ECO:0000256" key="5">
    <source>
        <dbReference type="ARBA" id="ARBA00022679"/>
    </source>
</evidence>
<dbReference type="GO" id="GO:0030170">
    <property type="term" value="F:pyridoxal phosphate binding"/>
    <property type="evidence" value="ECO:0007669"/>
    <property type="project" value="InterPro"/>
</dbReference>
<comment type="cofactor">
    <cofactor evidence="1 9">
        <name>pyridoxal 5'-phosphate</name>
        <dbReference type="ChEBI" id="CHEBI:597326"/>
    </cofactor>
</comment>
<dbReference type="InterPro" id="IPR015422">
    <property type="entry name" value="PyrdxlP-dep_Trfase_small"/>
</dbReference>
<dbReference type="EMBL" id="AODH01000044">
    <property type="protein sequence ID" value="EUJ37009.1"/>
    <property type="molecule type" value="Genomic_DNA"/>
</dbReference>
<dbReference type="InterPro" id="IPR001917">
    <property type="entry name" value="Aminotrans_II_pyridoxalP_BS"/>
</dbReference>
<evidence type="ECO:0000313" key="11">
    <source>
        <dbReference type="EMBL" id="EUJ37009.1"/>
    </source>
</evidence>
<sequence>MTIKVKASLGELQAYKPGKPIEEVQQELGLETITKLASNENPFGCSAQVKVAATKALNETALYPDGYAAELRSELAAFYAVKPHQLVIGAGLDEVIQIVSRTLLVAGDNIVQATPTFSQYALHANIEGVTVKEVPVNEAGEHDLDAMLAAVDANTKILWLCNPNNPTGTYFNAMALDRLLTAVPAEVLVILDEAYAEYVVADDFPDSMPLIERFDNVMVMRTFSKAYGIAALRIGFAACSAAVCAKLNIVRLPFNTSRVAQAAAVAALADQKFIADCQTANRAGLAQWVNYLEAKGFAYYPSQANFIFFKIGQATAPVFDALLAKGFIVRAGLRPEWLRVTIGSESENAGCIAALEAVL</sequence>
<name>W7CCE0_9LIST</name>
<comment type="similarity">
    <text evidence="9">Belongs to the class-II pyridoxal-phosphate-dependent aminotransferase family. Histidinol-phosphate aminotransferase subfamily.</text>
</comment>
<dbReference type="PATRIC" id="fig|1265861.3.peg.2053"/>
<dbReference type="PANTHER" id="PTHR43643">
    <property type="entry name" value="HISTIDINOL-PHOSPHATE AMINOTRANSFERASE 2"/>
    <property type="match status" value="1"/>
</dbReference>
<dbReference type="Pfam" id="PF00155">
    <property type="entry name" value="Aminotran_1_2"/>
    <property type="match status" value="1"/>
</dbReference>
<comment type="caution">
    <text evidence="11">The sequence shown here is derived from an EMBL/GenBank/DDBJ whole genome shotgun (WGS) entry which is preliminary data.</text>
</comment>
<dbReference type="HAMAP" id="MF_01023">
    <property type="entry name" value="HisC_aminotrans_2"/>
    <property type="match status" value="1"/>
</dbReference>
<keyword evidence="6 9" id="KW-0663">Pyridoxal phosphate</keyword>
<dbReference type="InterPro" id="IPR005861">
    <property type="entry name" value="HisP_aminotrans"/>
</dbReference>
<keyword evidence="9" id="KW-0028">Amino-acid biosynthesis</keyword>
<dbReference type="Gene3D" id="3.40.640.10">
    <property type="entry name" value="Type I PLP-dependent aspartate aminotransferase-like (Major domain)"/>
    <property type="match status" value="1"/>
</dbReference>
<evidence type="ECO:0000259" key="10">
    <source>
        <dbReference type="Pfam" id="PF00155"/>
    </source>
</evidence>
<accession>W7CCE0</accession>
<organism evidence="11 12">
    <name type="scientific">Brochothrix campestris FSL F6-1037</name>
    <dbReference type="NCBI Taxonomy" id="1265861"/>
    <lineage>
        <taxon>Bacteria</taxon>
        <taxon>Bacillati</taxon>
        <taxon>Bacillota</taxon>
        <taxon>Bacilli</taxon>
        <taxon>Bacillales</taxon>
        <taxon>Listeriaceae</taxon>
        <taxon>Brochothrix</taxon>
    </lineage>
</organism>
<keyword evidence="4 9" id="KW-0032">Aminotransferase</keyword>
<dbReference type="InterPro" id="IPR015421">
    <property type="entry name" value="PyrdxlP-dep_Trfase_major"/>
</dbReference>
<comment type="catalytic activity">
    <reaction evidence="8 9">
        <text>L-histidinol phosphate + 2-oxoglutarate = 3-(imidazol-4-yl)-2-oxopropyl phosphate + L-glutamate</text>
        <dbReference type="Rhea" id="RHEA:23744"/>
        <dbReference type="ChEBI" id="CHEBI:16810"/>
        <dbReference type="ChEBI" id="CHEBI:29985"/>
        <dbReference type="ChEBI" id="CHEBI:57766"/>
        <dbReference type="ChEBI" id="CHEBI:57980"/>
        <dbReference type="EC" id="2.6.1.9"/>
    </reaction>
</comment>
<proteinExistence type="inferred from homology"/>
<comment type="subunit">
    <text evidence="3 9">Homodimer.</text>
</comment>
<dbReference type="InterPro" id="IPR050106">
    <property type="entry name" value="HistidinolP_aminotransfase"/>
</dbReference>
<reference evidence="11 12" key="1">
    <citation type="submission" date="2012-12" db="EMBL/GenBank/DDBJ databases">
        <title>Novel taxa of Listeriaceae from agricultural environments in the United States.</title>
        <authorList>
            <person name="den Bakker H.C."/>
            <person name="Allred A."/>
            <person name="Warchocki S."/>
            <person name="Wright E.M."/>
            <person name="Burrell A."/>
            <person name="Nightingale K.K."/>
            <person name="Kephart D."/>
            <person name="Wiedmann M."/>
        </authorList>
    </citation>
    <scope>NUCLEOTIDE SEQUENCE [LARGE SCALE GENOMIC DNA]</scope>
    <source>
        <strain evidence="11 12">FSL F6-1037</strain>
    </source>
</reference>
<evidence type="ECO:0000256" key="8">
    <source>
        <dbReference type="ARBA" id="ARBA00047481"/>
    </source>
</evidence>
<dbReference type="AlphaFoldDB" id="W7CCE0"/>
<gene>
    <name evidence="9" type="primary">hisC</name>
    <name evidence="11" type="ORF">BCAMP_10455</name>
</gene>
<keyword evidence="5 9" id="KW-0808">Transferase</keyword>
<keyword evidence="7 9" id="KW-0368">Histidine biosynthesis</keyword>
<dbReference type="GO" id="GO:0000105">
    <property type="term" value="P:L-histidine biosynthetic process"/>
    <property type="evidence" value="ECO:0007669"/>
    <property type="project" value="UniProtKB-UniRule"/>
</dbReference>
<evidence type="ECO:0000256" key="7">
    <source>
        <dbReference type="ARBA" id="ARBA00023102"/>
    </source>
</evidence>
<evidence type="ECO:0000313" key="12">
    <source>
        <dbReference type="Proteomes" id="UP000019243"/>
    </source>
</evidence>
<feature type="domain" description="Aminotransferase class I/classII large" evidence="10">
    <location>
        <begin position="32"/>
        <end position="349"/>
    </location>
</feature>
<comment type="pathway">
    <text evidence="2 9">Amino-acid biosynthesis; L-histidine biosynthesis; L-histidine from 5-phospho-alpha-D-ribose 1-diphosphate: step 7/9.</text>
</comment>
<dbReference type="CDD" id="cd00609">
    <property type="entry name" value="AAT_like"/>
    <property type="match status" value="1"/>
</dbReference>
<feature type="modified residue" description="N6-(pyridoxal phosphate)lysine" evidence="9">
    <location>
        <position position="225"/>
    </location>
</feature>
<protein>
    <recommendedName>
        <fullName evidence="9">Histidinol-phosphate aminotransferase</fullName>
        <ecNumber evidence="9">2.6.1.9</ecNumber>
    </recommendedName>
    <alternativeName>
        <fullName evidence="9">Imidazole acetol-phosphate transaminase</fullName>
    </alternativeName>
</protein>
<dbReference type="STRING" id="1265861.BCAMP_10455"/>
<evidence type="ECO:0000256" key="6">
    <source>
        <dbReference type="ARBA" id="ARBA00022898"/>
    </source>
</evidence>
<dbReference type="PANTHER" id="PTHR43643:SF3">
    <property type="entry name" value="HISTIDINOL-PHOSPHATE AMINOTRANSFERASE"/>
    <property type="match status" value="1"/>
</dbReference>
<dbReference type="PROSITE" id="PS00599">
    <property type="entry name" value="AA_TRANSFER_CLASS_2"/>
    <property type="match status" value="1"/>
</dbReference>
<keyword evidence="12" id="KW-1185">Reference proteome</keyword>